<accession>A0A7D6BL27</accession>
<reference evidence="2" key="1">
    <citation type="submission" date="2020-07" db="EMBL/GenBank/DDBJ databases">
        <title>Metabolic diversity and evolutionary history of the archaeal phylum ###Micrarchaeota### uncovered from a freshwater lake metagenome.</title>
        <authorList>
            <person name="Kadnikov V.V."/>
            <person name="Savvichev A.S."/>
            <person name="Mardanov A.V."/>
            <person name="Beletsky A.V."/>
            <person name="Chupakov A.V."/>
            <person name="Kokryatskaya N.M."/>
            <person name="Pimenov N.V."/>
            <person name="Ravin N.V."/>
        </authorList>
    </citation>
    <scope>NUCLEOTIDE SEQUENCE [LARGE SCALE GENOMIC DNA]</scope>
</reference>
<evidence type="ECO:0000313" key="2">
    <source>
        <dbReference type="Proteomes" id="UP000510821"/>
    </source>
</evidence>
<dbReference type="Proteomes" id="UP000510821">
    <property type="component" value="Chromosome"/>
</dbReference>
<sequence>MFRVNPQQGSLIALRLISDNCDTYYALRSACLLQIYF</sequence>
<proteinExistence type="predicted"/>
<dbReference type="KEGG" id="flt:Sv326_0261"/>
<name>A0A7D6BL27_FERL1</name>
<evidence type="ECO:0000313" key="1">
    <source>
        <dbReference type="EMBL" id="QLJ52436.1"/>
    </source>
</evidence>
<organism evidence="1 2">
    <name type="scientific">Fermentimicrarchaeum limneticum</name>
    <dbReference type="NCBI Taxonomy" id="2795018"/>
    <lineage>
        <taxon>Archaea</taxon>
        <taxon>Candidatus Micrarchaeota</taxon>
        <taxon>Candidatus Fermentimicrarchaeales</taxon>
        <taxon>Candidatus Fermentimicrarchaeaceae</taxon>
        <taxon>Candidatus Fermentimicrarchaeum</taxon>
    </lineage>
</organism>
<gene>
    <name evidence="1" type="ORF">Sv326_0261</name>
</gene>
<dbReference type="AlphaFoldDB" id="A0A7D6BL27"/>
<protein>
    <submittedName>
        <fullName evidence="1">Uncharacterized protein</fullName>
    </submittedName>
</protein>
<dbReference type="EMBL" id="CP058998">
    <property type="protein sequence ID" value="QLJ52436.1"/>
    <property type="molecule type" value="Genomic_DNA"/>
</dbReference>